<dbReference type="Proteomes" id="UP000887565">
    <property type="component" value="Unplaced"/>
</dbReference>
<evidence type="ECO:0000313" key="1">
    <source>
        <dbReference type="Proteomes" id="UP000887565"/>
    </source>
</evidence>
<accession>A0A915IVL9</accession>
<organism evidence="1 2">
    <name type="scientific">Romanomermis culicivorax</name>
    <name type="common">Nematode worm</name>
    <dbReference type="NCBI Taxonomy" id="13658"/>
    <lineage>
        <taxon>Eukaryota</taxon>
        <taxon>Metazoa</taxon>
        <taxon>Ecdysozoa</taxon>
        <taxon>Nematoda</taxon>
        <taxon>Enoplea</taxon>
        <taxon>Dorylaimia</taxon>
        <taxon>Mermithida</taxon>
        <taxon>Mermithoidea</taxon>
        <taxon>Mermithidae</taxon>
        <taxon>Romanomermis</taxon>
    </lineage>
</organism>
<evidence type="ECO:0000313" key="2">
    <source>
        <dbReference type="WBParaSite" id="nRc.2.0.1.t17867-RA"/>
    </source>
</evidence>
<keyword evidence="1" id="KW-1185">Reference proteome</keyword>
<proteinExistence type="predicted"/>
<name>A0A915IVL9_ROMCU</name>
<reference evidence="2" key="1">
    <citation type="submission" date="2022-11" db="UniProtKB">
        <authorList>
            <consortium name="WormBaseParasite"/>
        </authorList>
    </citation>
    <scope>IDENTIFICATION</scope>
</reference>
<protein>
    <submittedName>
        <fullName evidence="2">Uncharacterized protein</fullName>
    </submittedName>
</protein>
<dbReference type="WBParaSite" id="nRc.2.0.1.t17867-RA">
    <property type="protein sequence ID" value="nRc.2.0.1.t17867-RA"/>
    <property type="gene ID" value="nRc.2.0.1.g17867"/>
</dbReference>
<dbReference type="AlphaFoldDB" id="A0A915IVL9"/>
<sequence length="59" mass="7230">MVNCDQEEDTEFSMRIYLKQNLLLPFMMHRTLQHRSFQNEPNIQLKPFKARKTNLNEVY</sequence>